<dbReference type="AlphaFoldDB" id="A0A6C2C4C5"/>
<dbReference type="InterPro" id="IPR003675">
    <property type="entry name" value="Rce1/LyrA-like_dom"/>
</dbReference>
<dbReference type="GO" id="GO:0008237">
    <property type="term" value="F:metallopeptidase activity"/>
    <property type="evidence" value="ECO:0007669"/>
    <property type="project" value="UniProtKB-KW"/>
</dbReference>
<evidence type="ECO:0000313" key="4">
    <source>
        <dbReference type="EMBL" id="TYC48433.1"/>
    </source>
</evidence>
<feature type="domain" description="CAAX prenyl protease 2/Lysostaphin resistance protein A-like" evidence="3">
    <location>
        <begin position="187"/>
        <end position="253"/>
    </location>
</feature>
<dbReference type="Proteomes" id="UP000371977">
    <property type="component" value="Unassembled WGS sequence"/>
</dbReference>
<protein>
    <submittedName>
        <fullName evidence="4">CPBP family intramembrane metalloprotease</fullName>
    </submittedName>
</protein>
<feature type="transmembrane region" description="Helical" evidence="2">
    <location>
        <begin position="37"/>
        <end position="57"/>
    </location>
</feature>
<comment type="similarity">
    <text evidence="1">Belongs to the UPF0177 family.</text>
</comment>
<feature type="transmembrane region" description="Helical" evidence="2">
    <location>
        <begin position="170"/>
        <end position="187"/>
    </location>
</feature>
<dbReference type="Pfam" id="PF02517">
    <property type="entry name" value="Rce1-like"/>
    <property type="match status" value="1"/>
</dbReference>
<dbReference type="EMBL" id="SDGZ01000020">
    <property type="protein sequence ID" value="TYC48433.1"/>
    <property type="molecule type" value="Genomic_DNA"/>
</dbReference>
<keyword evidence="4" id="KW-0378">Hydrolase</keyword>
<feature type="transmembrane region" description="Helical" evidence="2">
    <location>
        <begin position="194"/>
        <end position="211"/>
    </location>
</feature>
<reference evidence="4 5" key="1">
    <citation type="submission" date="2019-01" db="EMBL/GenBank/DDBJ databases">
        <title>Weissella sp. nov., a novel lactic acid bacterium isolated from animal feces.</title>
        <authorList>
            <person name="Wang L.-T."/>
        </authorList>
    </citation>
    <scope>NUCLEOTIDE SEQUENCE [LARGE SCALE GENOMIC DNA]</scope>
    <source>
        <strain evidence="4 5">8H-2</strain>
    </source>
</reference>
<sequence length="268" mass="29971">MEYFFEGDMYMGIMERKDSRIPMPFVDDTQGISSIKALLMILIPVIIMTITVNTGHQYSAGVVNSFESLFLGDLVKFTLWVLIPFLLMTISLGLIFGKELKGFFSGSLKKNWKLIVGIVLLGFLVSGVMSIAFKVLHIPVESNAAVKDFSLHSLGYISISNLLSLFNEEIIGLTSFIGSTILIRNIFKTSRNVSLWIGMLVSAVIFGMLHYDAYNGNIPQILLIIGSLRLVFNFSFTRSKNIVISFVCHYIYDELIFIIAVVPVLLKS</sequence>
<dbReference type="GO" id="GO:0004175">
    <property type="term" value="F:endopeptidase activity"/>
    <property type="evidence" value="ECO:0007669"/>
    <property type="project" value="UniProtKB-ARBA"/>
</dbReference>
<evidence type="ECO:0000256" key="2">
    <source>
        <dbReference type="SAM" id="Phobius"/>
    </source>
</evidence>
<evidence type="ECO:0000259" key="3">
    <source>
        <dbReference type="Pfam" id="PF02517"/>
    </source>
</evidence>
<keyword evidence="5" id="KW-1185">Reference proteome</keyword>
<accession>A0A6C2C4C5</accession>
<feature type="transmembrane region" description="Helical" evidence="2">
    <location>
        <begin position="217"/>
        <end position="236"/>
    </location>
</feature>
<evidence type="ECO:0000256" key="1">
    <source>
        <dbReference type="ARBA" id="ARBA00009067"/>
    </source>
</evidence>
<dbReference type="GO" id="GO:0006508">
    <property type="term" value="P:proteolysis"/>
    <property type="evidence" value="ECO:0007669"/>
    <property type="project" value="UniProtKB-KW"/>
</dbReference>
<dbReference type="OrthoDB" id="2661755at2"/>
<keyword evidence="2" id="KW-1133">Transmembrane helix</keyword>
<feature type="transmembrane region" description="Helical" evidence="2">
    <location>
        <begin position="243"/>
        <end position="266"/>
    </location>
</feature>
<name>A0A6C2C4C5_9LACO</name>
<keyword evidence="2" id="KW-0472">Membrane</keyword>
<organism evidence="4 5">
    <name type="scientific">Weissella muntiaci</name>
    <dbReference type="NCBI Taxonomy" id="2508881"/>
    <lineage>
        <taxon>Bacteria</taxon>
        <taxon>Bacillati</taxon>
        <taxon>Bacillota</taxon>
        <taxon>Bacilli</taxon>
        <taxon>Lactobacillales</taxon>
        <taxon>Lactobacillaceae</taxon>
        <taxon>Weissella</taxon>
    </lineage>
</organism>
<gene>
    <name evidence="4" type="ORF">ESZ50_08715</name>
</gene>
<feature type="transmembrane region" description="Helical" evidence="2">
    <location>
        <begin position="77"/>
        <end position="100"/>
    </location>
</feature>
<evidence type="ECO:0000313" key="5">
    <source>
        <dbReference type="Proteomes" id="UP000371977"/>
    </source>
</evidence>
<comment type="caution">
    <text evidence="4">The sequence shown here is derived from an EMBL/GenBank/DDBJ whole genome shotgun (WGS) entry which is preliminary data.</text>
</comment>
<keyword evidence="4" id="KW-0645">Protease</keyword>
<proteinExistence type="inferred from homology"/>
<keyword evidence="4" id="KW-0482">Metalloprotease</keyword>
<keyword evidence="2" id="KW-0812">Transmembrane</keyword>
<feature type="transmembrane region" description="Helical" evidence="2">
    <location>
        <begin position="112"/>
        <end position="133"/>
    </location>
</feature>
<dbReference type="GO" id="GO:0080120">
    <property type="term" value="P:CAAX-box protein maturation"/>
    <property type="evidence" value="ECO:0007669"/>
    <property type="project" value="UniProtKB-ARBA"/>
</dbReference>